<gene>
    <name evidence="1" type="ORF">FDK22_11570</name>
</gene>
<dbReference type="AlphaFoldDB" id="A0A5R8XYR5"/>
<dbReference type="Proteomes" id="UP000308901">
    <property type="component" value="Unassembled WGS sequence"/>
</dbReference>
<reference evidence="1 2" key="1">
    <citation type="submission" date="2019-05" db="EMBL/GenBank/DDBJ databases">
        <title>Arcobacter sp. nov., isolated from sea sediment.</title>
        <authorList>
            <person name="Kim W."/>
        </authorList>
    </citation>
    <scope>NUCLEOTIDE SEQUENCE [LARGE SCALE GENOMIC DNA]</scope>
    <source>
        <strain evidence="1 2">CAU 1517</strain>
    </source>
</reference>
<comment type="caution">
    <text evidence="1">The sequence shown here is derived from an EMBL/GenBank/DDBJ whole genome shotgun (WGS) entry which is preliminary data.</text>
</comment>
<protein>
    <recommendedName>
        <fullName evidence="3">VCBS repeat-containing protein</fullName>
    </recommendedName>
</protein>
<dbReference type="EMBL" id="VANU01000005">
    <property type="protein sequence ID" value="TLP36881.1"/>
    <property type="molecule type" value="Genomic_DNA"/>
</dbReference>
<organism evidence="1 2">
    <name type="scientific">Arcobacter arenosus</name>
    <dbReference type="NCBI Taxonomy" id="2576037"/>
    <lineage>
        <taxon>Bacteria</taxon>
        <taxon>Pseudomonadati</taxon>
        <taxon>Campylobacterota</taxon>
        <taxon>Epsilonproteobacteria</taxon>
        <taxon>Campylobacterales</taxon>
        <taxon>Arcobacteraceae</taxon>
        <taxon>Arcobacter</taxon>
    </lineage>
</organism>
<name>A0A5R8XYR5_9BACT</name>
<evidence type="ECO:0000313" key="2">
    <source>
        <dbReference type="Proteomes" id="UP000308901"/>
    </source>
</evidence>
<sequence length="336" mass="37962">MKIESSEIMMGARTSFNFEMKSSTEFSSQLINQNIDMKELNIKQDFVKVQTNELEKILVSNEKQLSHLDKMKKMILELFLGKVIKKEDFTIKPTKEDLNTAPITLLQTKETNFKLTREYYQESNIEFNTKALVKTNRGEIHIDLDLSFSQKFAEVHESSYTSRETVFMDPLIINYDGNLTSYDNISPKMRFEFDLNSDGENELIPELKKGAGFLALDKDNNGKIDNGNELFGANSGDGFGELSQYDEDGNSWIDENDSVFNDLLVWEKNEEGEDSLITLGQAGIGAIYLAAADSAYTYASGINENYAQLKQSSFYLKENGEAGLVTSVDFATEQVV</sequence>
<dbReference type="PANTHER" id="PTHR39431:SF1">
    <property type="entry name" value="FRPA_C-RELATED PROTEIN"/>
    <property type="match status" value="1"/>
</dbReference>
<dbReference type="OrthoDB" id="9773411at2"/>
<dbReference type="PANTHER" id="PTHR39431">
    <property type="entry name" value="FRPA/C-RELATED PROTEIN"/>
    <property type="match status" value="1"/>
</dbReference>
<evidence type="ECO:0000313" key="1">
    <source>
        <dbReference type="EMBL" id="TLP36881.1"/>
    </source>
</evidence>
<proteinExistence type="predicted"/>
<accession>A0A5R8XYR5</accession>
<dbReference type="RefSeq" id="WP_138153136.1">
    <property type="nucleotide sequence ID" value="NZ_VANU01000005.1"/>
</dbReference>
<keyword evidence="2" id="KW-1185">Reference proteome</keyword>
<evidence type="ECO:0008006" key="3">
    <source>
        <dbReference type="Google" id="ProtNLM"/>
    </source>
</evidence>